<dbReference type="RefSeq" id="WP_120403663.1">
    <property type="nucleotide sequence ID" value="NZ_RAXV01000042.1"/>
</dbReference>
<comment type="caution">
    <text evidence="1">The sequence shown here is derived from an EMBL/GenBank/DDBJ whole genome shotgun (WGS) entry which is preliminary data.</text>
</comment>
<evidence type="ECO:0000313" key="2">
    <source>
        <dbReference type="Proteomes" id="UP000282388"/>
    </source>
</evidence>
<dbReference type="AlphaFoldDB" id="A0A3A8E434"/>
<dbReference type="OrthoDB" id="2614646at2"/>
<sequence length="114" mass="12548">MPGFKFDGFVGATLVTNSRKLAGQDHRCSDNFHFHSIKQGKNIRWEIEGGDSANITFDVKEDISGRTDPTIYKSLKNGDINALPKGDSIYIANVKQNGSEIAKNYSLKITVSVV</sequence>
<proteinExistence type="predicted"/>
<protein>
    <submittedName>
        <fullName evidence="1">Uncharacterized protein</fullName>
    </submittedName>
</protein>
<keyword evidence="2" id="KW-1185">Reference proteome</keyword>
<gene>
    <name evidence="1" type="ORF">D7V32_15125</name>
</gene>
<organism evidence="1 2">
    <name type="scientific">Acinetobacter tianfuensis</name>
    <dbReference type="NCBI Taxonomy" id="2419603"/>
    <lineage>
        <taxon>Bacteria</taxon>
        <taxon>Pseudomonadati</taxon>
        <taxon>Pseudomonadota</taxon>
        <taxon>Gammaproteobacteria</taxon>
        <taxon>Moraxellales</taxon>
        <taxon>Moraxellaceae</taxon>
        <taxon>Acinetobacter</taxon>
    </lineage>
</organism>
<dbReference type="Proteomes" id="UP000282388">
    <property type="component" value="Unassembled WGS sequence"/>
</dbReference>
<name>A0A3A8E434_9GAMM</name>
<accession>A0A3A8E434</accession>
<dbReference type="EMBL" id="RAXV01000042">
    <property type="protein sequence ID" value="RKG29425.1"/>
    <property type="molecule type" value="Genomic_DNA"/>
</dbReference>
<evidence type="ECO:0000313" key="1">
    <source>
        <dbReference type="EMBL" id="RKG29425.1"/>
    </source>
</evidence>
<reference evidence="1 2" key="1">
    <citation type="submission" date="2018-09" db="EMBL/GenBank/DDBJ databases">
        <title>The draft genome of Acinetobacter spp. strains.</title>
        <authorList>
            <person name="Qin J."/>
            <person name="Feng Y."/>
            <person name="Zong Z."/>
        </authorList>
    </citation>
    <scope>NUCLEOTIDE SEQUENCE [LARGE SCALE GENOMIC DNA]</scope>
    <source>
        <strain evidence="1 2">WCHAc060012</strain>
    </source>
</reference>